<protein>
    <submittedName>
        <fullName evidence="2">Uncharacterized protein</fullName>
    </submittedName>
</protein>
<dbReference type="EMBL" id="JBDIZK010000018">
    <property type="protein sequence ID" value="MEN3749855.1"/>
    <property type="molecule type" value="Genomic_DNA"/>
</dbReference>
<evidence type="ECO:0000256" key="1">
    <source>
        <dbReference type="SAM" id="Phobius"/>
    </source>
</evidence>
<proteinExistence type="predicted"/>
<organism evidence="2 3">
    <name type="scientific">Sphingomonas rustica</name>
    <dbReference type="NCBI Taxonomy" id="3103142"/>
    <lineage>
        <taxon>Bacteria</taxon>
        <taxon>Pseudomonadati</taxon>
        <taxon>Pseudomonadota</taxon>
        <taxon>Alphaproteobacteria</taxon>
        <taxon>Sphingomonadales</taxon>
        <taxon>Sphingomonadaceae</taxon>
        <taxon>Sphingomonas</taxon>
    </lineage>
</organism>
<keyword evidence="1" id="KW-0472">Membrane</keyword>
<accession>A0ABV0BE80</accession>
<keyword evidence="1" id="KW-0812">Transmembrane</keyword>
<reference evidence="2 3" key="1">
    <citation type="submission" date="2024-05" db="EMBL/GenBank/DDBJ databases">
        <title>Sphingomonas sp. HF-S3 16S ribosomal RNA gene Genome sequencing and assembly.</title>
        <authorList>
            <person name="Lee H."/>
        </authorList>
    </citation>
    <scope>NUCLEOTIDE SEQUENCE [LARGE SCALE GENOMIC DNA]</scope>
    <source>
        <strain evidence="2 3">HF-S3</strain>
    </source>
</reference>
<comment type="caution">
    <text evidence="2">The sequence shown here is derived from an EMBL/GenBank/DDBJ whole genome shotgun (WGS) entry which is preliminary data.</text>
</comment>
<gene>
    <name evidence="2" type="ORF">TPR58_21970</name>
</gene>
<keyword evidence="1" id="KW-1133">Transmembrane helix</keyword>
<sequence>MKFAGAVLRNVGKALFCLILSWALIVMTLGRVLLYFQISFPLGLLVLPAAVGMFMLFTRIEKDAAR</sequence>
<keyword evidence="3" id="KW-1185">Reference proteome</keyword>
<feature type="transmembrane region" description="Helical" evidence="1">
    <location>
        <begin position="12"/>
        <end position="32"/>
    </location>
</feature>
<evidence type="ECO:0000313" key="2">
    <source>
        <dbReference type="EMBL" id="MEN3749855.1"/>
    </source>
</evidence>
<dbReference type="Proteomes" id="UP001427805">
    <property type="component" value="Unassembled WGS sequence"/>
</dbReference>
<dbReference type="RefSeq" id="WP_346248906.1">
    <property type="nucleotide sequence ID" value="NZ_JBDIZK010000018.1"/>
</dbReference>
<evidence type="ECO:0000313" key="3">
    <source>
        <dbReference type="Proteomes" id="UP001427805"/>
    </source>
</evidence>
<name>A0ABV0BE80_9SPHN</name>
<feature type="transmembrane region" description="Helical" evidence="1">
    <location>
        <begin position="38"/>
        <end position="57"/>
    </location>
</feature>